<dbReference type="GO" id="GO:0046872">
    <property type="term" value="F:metal ion binding"/>
    <property type="evidence" value="ECO:0007669"/>
    <property type="project" value="UniProtKB-KW"/>
</dbReference>
<dbReference type="InterPro" id="IPR013785">
    <property type="entry name" value="Aldolase_TIM"/>
</dbReference>
<feature type="binding site" evidence="16">
    <location>
        <position position="68"/>
    </location>
    <ligand>
        <name>substrate</name>
    </ligand>
</feature>
<dbReference type="InterPro" id="IPR000056">
    <property type="entry name" value="Ribul_P_3_epim-like"/>
</dbReference>
<dbReference type="SUPFAM" id="SSF51366">
    <property type="entry name" value="Ribulose-phoshate binding barrel"/>
    <property type="match status" value="1"/>
</dbReference>
<keyword evidence="15" id="KW-0862">Zinc</keyword>
<dbReference type="UniPathway" id="UPA00115">
    <property type="reaction ID" value="UER00411"/>
</dbReference>
<dbReference type="PROSITE" id="PS01085">
    <property type="entry name" value="RIBUL_P_3_EPIMER_1"/>
    <property type="match status" value="1"/>
</dbReference>
<keyword evidence="19" id="KW-1185">Reference proteome</keyword>
<dbReference type="GO" id="GO:0006098">
    <property type="term" value="P:pentose-phosphate shunt"/>
    <property type="evidence" value="ECO:0007669"/>
    <property type="project" value="UniProtKB-UniPathway"/>
</dbReference>
<feature type="binding site" evidence="15">
    <location>
        <position position="174"/>
    </location>
    <ligand>
        <name>a divalent metal cation</name>
        <dbReference type="ChEBI" id="CHEBI:60240"/>
    </ligand>
</feature>
<comment type="cofactor">
    <cofactor evidence="5">
        <name>Fe(2+)</name>
        <dbReference type="ChEBI" id="CHEBI:29033"/>
    </cofactor>
</comment>
<comment type="similarity">
    <text evidence="7 13">Belongs to the ribulose-phosphate 3-epimerase family.</text>
</comment>
<dbReference type="PIRSF" id="PIRSF001461">
    <property type="entry name" value="RPE"/>
    <property type="match status" value="1"/>
</dbReference>
<sequence length="268" mass="29009">MPAVKIAPSVLASDLGNLTHECKRMIQCGADWLHMDIMDGHFVPNIVMGAPIIGSVNKSVPGIFMDCHMMVSEPLKWIKSIAEAGGKSYTFHLEATDDPLEVIRQIKASGMRASIAINPGTPATEISDEVAHAADMILVMTVWPGAGGQKFIAECMPKVAELRARFPDLDVEVDGGVAPKTIHACADAGANVIVAGTAVFRDPRPDAVIQYLREQCEQAQARIREERQRIMQGESVPGAGIAHTTAYLSGDTEAWHHPRAFLRHEMAP</sequence>
<dbReference type="HAMAP" id="MF_02227">
    <property type="entry name" value="RPE"/>
    <property type="match status" value="1"/>
</dbReference>
<dbReference type="Proteomes" id="UP000269793">
    <property type="component" value="Chromosome III"/>
</dbReference>
<proteinExistence type="inferred from homology"/>
<evidence type="ECO:0000256" key="9">
    <source>
        <dbReference type="ARBA" id="ARBA00013920"/>
    </source>
</evidence>
<feature type="binding site" evidence="16">
    <location>
        <begin position="196"/>
        <end position="197"/>
    </location>
    <ligand>
        <name>substrate</name>
    </ligand>
</feature>
<feature type="coiled-coil region" evidence="17">
    <location>
        <begin position="209"/>
        <end position="236"/>
    </location>
</feature>
<comment type="cofactor">
    <cofactor evidence="3">
        <name>Co(2+)</name>
        <dbReference type="ChEBI" id="CHEBI:48828"/>
    </cofactor>
</comment>
<keyword evidence="10 15" id="KW-0479">Metal-binding</keyword>
<evidence type="ECO:0000256" key="13">
    <source>
        <dbReference type="PIRNR" id="PIRNR001461"/>
    </source>
</evidence>
<protein>
    <recommendedName>
        <fullName evidence="9 13">Ribulose-phosphate 3-epimerase</fullName>
        <ecNumber evidence="8 13">5.1.3.1</ecNumber>
    </recommendedName>
</protein>
<evidence type="ECO:0000256" key="8">
    <source>
        <dbReference type="ARBA" id="ARBA00013188"/>
    </source>
</evidence>
<reference evidence="18 19" key="1">
    <citation type="submission" date="2018-10" db="EMBL/GenBank/DDBJ databases">
        <title>Complete genome sequence of Malassezia restricta CBS 7877.</title>
        <authorList>
            <person name="Morand S.C."/>
            <person name="Bertignac M."/>
            <person name="Iltis A."/>
            <person name="Kolder I."/>
            <person name="Pirovano W."/>
            <person name="Jourdain R."/>
            <person name="Clavaud C."/>
        </authorList>
    </citation>
    <scope>NUCLEOTIDE SEQUENCE [LARGE SCALE GENOMIC DNA]</scope>
    <source>
        <strain evidence="18 19">CBS 7877</strain>
    </source>
</reference>
<name>A0A3G2S4H0_MALR7</name>
<dbReference type="FunFam" id="3.20.20.70:FF:000171">
    <property type="entry name" value="Ribulose-phosphate 3-epimerase"/>
    <property type="match status" value="1"/>
</dbReference>
<evidence type="ECO:0000256" key="10">
    <source>
        <dbReference type="ARBA" id="ARBA00022723"/>
    </source>
</evidence>
<evidence type="ECO:0000256" key="2">
    <source>
        <dbReference type="ARBA" id="ARBA00001936"/>
    </source>
</evidence>
<dbReference type="GO" id="GO:0005975">
    <property type="term" value="P:carbohydrate metabolic process"/>
    <property type="evidence" value="ECO:0007669"/>
    <property type="project" value="InterPro"/>
</dbReference>
<feature type="binding site" evidence="16">
    <location>
        <position position="9"/>
    </location>
    <ligand>
        <name>substrate</name>
    </ligand>
</feature>
<evidence type="ECO:0000313" key="19">
    <source>
        <dbReference type="Proteomes" id="UP000269793"/>
    </source>
</evidence>
<accession>A0A3G2S4H0</accession>
<evidence type="ECO:0000256" key="15">
    <source>
        <dbReference type="PIRSR" id="PIRSR001461-2"/>
    </source>
</evidence>
<dbReference type="STRING" id="425264.A0A3G2S4H0"/>
<dbReference type="InterPro" id="IPR011060">
    <property type="entry name" value="RibuloseP-bd_barrel"/>
</dbReference>
<evidence type="ECO:0000256" key="14">
    <source>
        <dbReference type="PIRSR" id="PIRSR001461-1"/>
    </source>
</evidence>
<dbReference type="NCBIfam" id="NF004076">
    <property type="entry name" value="PRK05581.1-4"/>
    <property type="match status" value="1"/>
</dbReference>
<evidence type="ECO:0000256" key="12">
    <source>
        <dbReference type="ARBA" id="ARBA00023285"/>
    </source>
</evidence>
<dbReference type="Gene3D" id="3.20.20.70">
    <property type="entry name" value="Aldolase class I"/>
    <property type="match status" value="1"/>
</dbReference>
<feature type="active site" description="Proton donor" evidence="14">
    <location>
        <position position="174"/>
    </location>
</feature>
<dbReference type="OrthoDB" id="1927044at2759"/>
<dbReference type="NCBIfam" id="TIGR01163">
    <property type="entry name" value="rpe"/>
    <property type="match status" value="1"/>
</dbReference>
<evidence type="ECO:0000256" key="5">
    <source>
        <dbReference type="ARBA" id="ARBA00001954"/>
    </source>
</evidence>
<organism evidence="18 19">
    <name type="scientific">Malassezia restricta (strain ATCC 96810 / NBRC 103918 / CBS 7877)</name>
    <name type="common">Seborrheic dermatitis infection agent</name>
    <dbReference type="NCBI Taxonomy" id="425264"/>
    <lineage>
        <taxon>Eukaryota</taxon>
        <taxon>Fungi</taxon>
        <taxon>Dikarya</taxon>
        <taxon>Basidiomycota</taxon>
        <taxon>Ustilaginomycotina</taxon>
        <taxon>Malasseziomycetes</taxon>
        <taxon>Malasseziales</taxon>
        <taxon>Malasseziaceae</taxon>
        <taxon>Malassezia</taxon>
    </lineage>
</organism>
<keyword evidence="17" id="KW-0175">Coiled coil</keyword>
<evidence type="ECO:0000256" key="3">
    <source>
        <dbReference type="ARBA" id="ARBA00001941"/>
    </source>
</evidence>
<dbReference type="PANTHER" id="PTHR11749">
    <property type="entry name" value="RIBULOSE-5-PHOSPHATE-3-EPIMERASE"/>
    <property type="match status" value="1"/>
</dbReference>
<dbReference type="AlphaFoldDB" id="A0A3G2S4H0"/>
<comment type="cofactor">
    <cofactor evidence="4">
        <name>Zn(2+)</name>
        <dbReference type="ChEBI" id="CHEBI:29105"/>
    </cofactor>
</comment>
<dbReference type="PROSITE" id="PS01086">
    <property type="entry name" value="RIBUL_P_3_EPIMER_2"/>
    <property type="match status" value="1"/>
</dbReference>
<evidence type="ECO:0000256" key="1">
    <source>
        <dbReference type="ARBA" id="ARBA00001782"/>
    </source>
</evidence>
<keyword evidence="15" id="KW-0464">Manganese</keyword>
<dbReference type="Pfam" id="PF00834">
    <property type="entry name" value="Ribul_P_3_epim"/>
    <property type="match status" value="1"/>
</dbReference>
<dbReference type="EC" id="5.1.3.1" evidence="8 13"/>
<feature type="binding site" evidence="15">
    <location>
        <position position="68"/>
    </location>
    <ligand>
        <name>a divalent metal cation</name>
        <dbReference type="ChEBI" id="CHEBI:60240"/>
    </ligand>
</feature>
<evidence type="ECO:0000256" key="11">
    <source>
        <dbReference type="ARBA" id="ARBA00023235"/>
    </source>
</evidence>
<dbReference type="GO" id="GO:0004750">
    <property type="term" value="F:D-ribulose-phosphate 3-epimerase activity"/>
    <property type="evidence" value="ECO:0007669"/>
    <property type="project" value="UniProtKB-EC"/>
</dbReference>
<comment type="catalytic activity">
    <reaction evidence="1 13">
        <text>D-ribulose 5-phosphate = D-xylulose 5-phosphate</text>
        <dbReference type="Rhea" id="RHEA:13677"/>
        <dbReference type="ChEBI" id="CHEBI:57737"/>
        <dbReference type="ChEBI" id="CHEBI:58121"/>
        <dbReference type="EC" id="5.1.3.1"/>
    </reaction>
</comment>
<evidence type="ECO:0000256" key="16">
    <source>
        <dbReference type="PIRSR" id="PIRSR001461-3"/>
    </source>
</evidence>
<keyword evidence="13" id="KW-0119">Carbohydrate metabolism</keyword>
<evidence type="ECO:0000256" key="17">
    <source>
        <dbReference type="SAM" id="Coils"/>
    </source>
</evidence>
<comment type="pathway">
    <text evidence="6">Carbohydrate degradation; pentose phosphate pathway; D-xylulose 5-phosphate from D-ribulose 5-phosphate (non-oxidative stage): step 1/1.</text>
</comment>
<feature type="active site" description="Proton acceptor" evidence="14">
    <location>
        <position position="36"/>
    </location>
</feature>
<feature type="binding site" evidence="16">
    <location>
        <begin position="145"/>
        <end position="148"/>
    </location>
    <ligand>
        <name>substrate</name>
    </ligand>
</feature>
<evidence type="ECO:0000256" key="4">
    <source>
        <dbReference type="ARBA" id="ARBA00001947"/>
    </source>
</evidence>
<keyword evidence="12 15" id="KW-0170">Cobalt</keyword>
<feature type="binding site" evidence="15">
    <location>
        <position position="36"/>
    </location>
    <ligand>
        <name>a divalent metal cation</name>
        <dbReference type="ChEBI" id="CHEBI:60240"/>
    </ligand>
</feature>
<keyword evidence="11 13" id="KW-0413">Isomerase</keyword>
<gene>
    <name evidence="18" type="primary">RPE</name>
    <name evidence="18" type="ORF">DNF11_1890</name>
</gene>
<evidence type="ECO:0000313" key="18">
    <source>
        <dbReference type="EMBL" id="AYO42840.1"/>
    </source>
</evidence>
<dbReference type="InterPro" id="IPR026019">
    <property type="entry name" value="Ribul_P_3_epim"/>
</dbReference>
<feature type="binding site" evidence="16">
    <location>
        <position position="176"/>
    </location>
    <ligand>
        <name>substrate</name>
    </ligand>
</feature>
<dbReference type="CDD" id="cd00429">
    <property type="entry name" value="RPE"/>
    <property type="match status" value="1"/>
</dbReference>
<evidence type="ECO:0000256" key="6">
    <source>
        <dbReference type="ARBA" id="ARBA00005016"/>
    </source>
</evidence>
<comment type="cofactor">
    <cofactor evidence="2">
        <name>Mn(2+)</name>
        <dbReference type="ChEBI" id="CHEBI:29035"/>
    </cofactor>
</comment>
<comment type="cofactor">
    <cofactor evidence="15">
        <name>a divalent metal cation</name>
        <dbReference type="ChEBI" id="CHEBI:60240"/>
    </cofactor>
    <text evidence="15">Binds 1 divalent metal cation per subunit.</text>
</comment>
<evidence type="ECO:0000256" key="7">
    <source>
        <dbReference type="ARBA" id="ARBA00009541"/>
    </source>
</evidence>
<dbReference type="EMBL" id="CP033150">
    <property type="protein sequence ID" value="AYO42840.1"/>
    <property type="molecule type" value="Genomic_DNA"/>
</dbReference>
<feature type="binding site" evidence="15">
    <location>
        <position position="34"/>
    </location>
    <ligand>
        <name>a divalent metal cation</name>
        <dbReference type="ChEBI" id="CHEBI:60240"/>
    </ligand>
</feature>
<dbReference type="VEuPathDB" id="FungiDB:DNF11_1890"/>